<feature type="transmembrane region" description="Helical" evidence="1">
    <location>
        <begin position="31"/>
        <end position="51"/>
    </location>
</feature>
<keyword evidence="3" id="KW-1185">Reference proteome</keyword>
<keyword evidence="1" id="KW-1133">Transmembrane helix</keyword>
<organism evidence="2 3">
    <name type="scientific">Photobacterium frigidiphilum</name>
    <dbReference type="NCBI Taxonomy" id="264736"/>
    <lineage>
        <taxon>Bacteria</taxon>
        <taxon>Pseudomonadati</taxon>
        <taxon>Pseudomonadota</taxon>
        <taxon>Gammaproteobacteria</taxon>
        <taxon>Vibrionales</taxon>
        <taxon>Vibrionaceae</taxon>
        <taxon>Photobacterium</taxon>
    </lineage>
</organism>
<comment type="caution">
    <text evidence="2">The sequence shown here is derived from an EMBL/GenBank/DDBJ whole genome shotgun (WGS) entry which is preliminary data.</text>
</comment>
<protein>
    <submittedName>
        <fullName evidence="2">Uncharacterized protein</fullName>
    </submittedName>
</protein>
<evidence type="ECO:0000313" key="2">
    <source>
        <dbReference type="EMBL" id="PSU45502.1"/>
    </source>
</evidence>
<dbReference type="Proteomes" id="UP000240987">
    <property type="component" value="Unassembled WGS sequence"/>
</dbReference>
<evidence type="ECO:0000313" key="3">
    <source>
        <dbReference type="Proteomes" id="UP000240987"/>
    </source>
</evidence>
<gene>
    <name evidence="2" type="ORF">C9J12_22635</name>
</gene>
<proteinExistence type="predicted"/>
<dbReference type="AlphaFoldDB" id="A0A2T3J9Q3"/>
<dbReference type="OrthoDB" id="5830005at2"/>
<evidence type="ECO:0000256" key="1">
    <source>
        <dbReference type="SAM" id="Phobius"/>
    </source>
</evidence>
<reference evidence="2 3" key="1">
    <citation type="submission" date="2018-01" db="EMBL/GenBank/DDBJ databases">
        <title>Whole genome sequencing of Histamine producing bacteria.</title>
        <authorList>
            <person name="Butler K."/>
        </authorList>
    </citation>
    <scope>NUCLEOTIDE SEQUENCE [LARGE SCALE GENOMIC DNA]</scope>
    <source>
        <strain evidence="2 3">JCM 12947</strain>
    </source>
</reference>
<feature type="transmembrane region" description="Helical" evidence="1">
    <location>
        <begin position="7"/>
        <end position="25"/>
    </location>
</feature>
<keyword evidence="1" id="KW-0472">Membrane</keyword>
<accession>A0A2T3J9Q3</accession>
<keyword evidence="1" id="KW-0812">Transmembrane</keyword>
<dbReference type="EMBL" id="PYMJ01000030">
    <property type="protein sequence ID" value="PSU45502.1"/>
    <property type="molecule type" value="Genomic_DNA"/>
</dbReference>
<sequence length="85" mass="9398">MKKHSRSKSIVIISAIFLVLGFALFKLDVLGLVPIFVIIISFFMLVVHGLLHLSGRKDGDVFEAYQEAAKTRGIALEAGLRNKND</sequence>
<name>A0A2T3J9Q3_9GAMM</name>